<accession>A0AA46TII2</accession>
<reference evidence="1" key="1">
    <citation type="submission" date="2022-01" db="EMBL/GenBank/DDBJ databases">
        <title>Nocardioidaceae gen. sp. A5X3R13.</title>
        <authorList>
            <person name="Lopez Marin M.A."/>
            <person name="Uhlik O."/>
        </authorList>
    </citation>
    <scope>NUCLEOTIDE SEQUENCE</scope>
    <source>
        <strain evidence="1">A5X3R13</strain>
    </source>
</reference>
<dbReference type="EMBL" id="CP094970">
    <property type="protein sequence ID" value="UYM05462.1"/>
    <property type="molecule type" value="Genomic_DNA"/>
</dbReference>
<dbReference type="KEGG" id="sgrg:L0C25_23630"/>
<proteinExistence type="predicted"/>
<evidence type="ECO:0000313" key="2">
    <source>
        <dbReference type="Proteomes" id="UP001164390"/>
    </source>
</evidence>
<gene>
    <name evidence="1" type="ORF">L0C25_23630</name>
</gene>
<evidence type="ECO:0000313" key="1">
    <source>
        <dbReference type="EMBL" id="UYM05462.1"/>
    </source>
</evidence>
<organism evidence="1 2">
    <name type="scientific">Solicola gregarius</name>
    <dbReference type="NCBI Taxonomy" id="2908642"/>
    <lineage>
        <taxon>Bacteria</taxon>
        <taxon>Bacillati</taxon>
        <taxon>Actinomycetota</taxon>
        <taxon>Actinomycetes</taxon>
        <taxon>Propionibacteriales</taxon>
        <taxon>Nocardioidaceae</taxon>
        <taxon>Solicola</taxon>
    </lineage>
</organism>
<dbReference type="RefSeq" id="WP_271634297.1">
    <property type="nucleotide sequence ID" value="NZ_CP094970.1"/>
</dbReference>
<keyword evidence="2" id="KW-1185">Reference proteome</keyword>
<protein>
    <submittedName>
        <fullName evidence="1">Uncharacterized protein</fullName>
    </submittedName>
</protein>
<dbReference type="Proteomes" id="UP001164390">
    <property type="component" value="Chromosome"/>
</dbReference>
<dbReference type="AlphaFoldDB" id="A0AA46TII2"/>
<sequence length="70" mass="7986">MTKRLTIELEDADDFGQTIRLVGDSRIAVDDIGLMVDLIDSIGKWHQNHCVADDECCCQFRPFTRVGMDR</sequence>
<name>A0AA46TII2_9ACTN</name>